<protein>
    <submittedName>
        <fullName evidence="3">Uncharacterized protein</fullName>
    </submittedName>
</protein>
<keyword evidence="2" id="KW-0732">Signal</keyword>
<keyword evidence="1" id="KW-0472">Membrane</keyword>
<keyword evidence="1" id="KW-1133">Transmembrane helix</keyword>
<comment type="caution">
    <text evidence="3">The sequence shown here is derived from an EMBL/GenBank/DDBJ whole genome shotgun (WGS) entry which is preliminary data.</text>
</comment>
<feature type="transmembrane region" description="Helical" evidence="1">
    <location>
        <begin position="186"/>
        <end position="206"/>
    </location>
</feature>
<dbReference type="Proteomes" id="UP000441772">
    <property type="component" value="Unassembled WGS sequence"/>
</dbReference>
<evidence type="ECO:0000256" key="1">
    <source>
        <dbReference type="SAM" id="Phobius"/>
    </source>
</evidence>
<accession>A0A6I1GFX1</accession>
<evidence type="ECO:0000256" key="2">
    <source>
        <dbReference type="SAM" id="SignalP"/>
    </source>
</evidence>
<dbReference type="AlphaFoldDB" id="A0A6I1GFX1"/>
<dbReference type="EMBL" id="WBVT01000012">
    <property type="protein sequence ID" value="KAB7790455.1"/>
    <property type="molecule type" value="Genomic_DNA"/>
</dbReference>
<reference evidence="3 4" key="1">
    <citation type="submission" date="2019-09" db="EMBL/GenBank/DDBJ databases">
        <title>Characterization of the phylogenetic diversity of two novel species belonging to the genus Bifidobacterium: Bifidobacterium cebidarum sp. nov. and Bifidobacterium leontopitheci sp. nov.</title>
        <authorList>
            <person name="Lugli G.A."/>
            <person name="Duranti S."/>
            <person name="Milani C."/>
            <person name="Turroni F."/>
            <person name="Ventura M."/>
        </authorList>
    </citation>
    <scope>NUCLEOTIDE SEQUENCE [LARGE SCALE GENOMIC DNA]</scope>
    <source>
        <strain evidence="3 4">LMG 31471</strain>
    </source>
</reference>
<evidence type="ECO:0000313" key="3">
    <source>
        <dbReference type="EMBL" id="KAB7790455.1"/>
    </source>
</evidence>
<evidence type="ECO:0000313" key="4">
    <source>
        <dbReference type="Proteomes" id="UP000441772"/>
    </source>
</evidence>
<keyword evidence="4" id="KW-1185">Reference proteome</keyword>
<name>A0A6I1GFX1_9BIFI</name>
<gene>
    <name evidence="3" type="ORF">F7D09_1051</name>
</gene>
<sequence length="212" mass="22054">MKELEKKVVALFAALTALVAFVGFGTANAMADDSYGAKVTVSGTTATGTITFDPQDIEKYGEYVYIEADSELVAQVVPAASIENAEYYYAGHVTKEAPVVNFTIKLKQDATCKATVLNYNVHLGKNQVSGANNGELTDAQVASADLSPVLPQYSGSVNVPATGSCQTAGTTTGAKTEGTAKTGASVFAYGIAAVLLAFAAVAMLVVRKQQRH</sequence>
<proteinExistence type="predicted"/>
<feature type="signal peptide" evidence="2">
    <location>
        <begin position="1"/>
        <end position="31"/>
    </location>
</feature>
<feature type="chain" id="PRO_5039378225" evidence="2">
    <location>
        <begin position="32"/>
        <end position="212"/>
    </location>
</feature>
<organism evidence="3 4">
    <name type="scientific">Bifidobacterium leontopitheci</name>
    <dbReference type="NCBI Taxonomy" id="2650774"/>
    <lineage>
        <taxon>Bacteria</taxon>
        <taxon>Bacillati</taxon>
        <taxon>Actinomycetota</taxon>
        <taxon>Actinomycetes</taxon>
        <taxon>Bifidobacteriales</taxon>
        <taxon>Bifidobacteriaceae</taxon>
        <taxon>Bifidobacterium</taxon>
    </lineage>
</organism>
<dbReference type="RefSeq" id="WP_152234397.1">
    <property type="nucleotide sequence ID" value="NZ_JBHSKZ010000008.1"/>
</dbReference>
<keyword evidence="1" id="KW-0812">Transmembrane</keyword>